<proteinExistence type="inferred from homology"/>
<evidence type="ECO:0000256" key="4">
    <source>
        <dbReference type="ARBA" id="ARBA00023118"/>
    </source>
</evidence>
<protein>
    <recommendedName>
        <fullName evidence="5">CRISPR type III-B/RAMP module-associated protein Cmr5</fullName>
    </recommendedName>
</protein>
<dbReference type="Gene3D" id="1.10.520.30">
    <property type="entry name" value="AF1862-like domain"/>
    <property type="match status" value="1"/>
</dbReference>
<gene>
    <name evidence="6" type="ORF">SAMN05660874_04994</name>
</gene>
<evidence type="ECO:0000256" key="1">
    <source>
        <dbReference type="ARBA" id="ARBA00004496"/>
    </source>
</evidence>
<evidence type="ECO:0000256" key="2">
    <source>
        <dbReference type="ARBA" id="ARBA00006161"/>
    </source>
</evidence>
<comment type="similarity">
    <text evidence="2">Belongs to the CRISPR system Cmr5 family.</text>
</comment>
<keyword evidence="3" id="KW-0963">Cytoplasm</keyword>
<dbReference type="EMBL" id="FOZX01000011">
    <property type="protein sequence ID" value="SFT01758.1"/>
    <property type="molecule type" value="Genomic_DNA"/>
</dbReference>
<dbReference type="Proteomes" id="UP000198852">
    <property type="component" value="Unassembled WGS sequence"/>
</dbReference>
<evidence type="ECO:0000313" key="6">
    <source>
        <dbReference type="EMBL" id="SFT01758.1"/>
    </source>
</evidence>
<dbReference type="STRING" id="95161.SAMN05660874_04994"/>
<dbReference type="AlphaFoldDB" id="A0A1I6UK04"/>
<evidence type="ECO:0000313" key="7">
    <source>
        <dbReference type="Proteomes" id="UP000198852"/>
    </source>
</evidence>
<dbReference type="SUPFAM" id="SSF158568">
    <property type="entry name" value="AF1862-like"/>
    <property type="match status" value="1"/>
</dbReference>
<dbReference type="InterPro" id="IPR010160">
    <property type="entry name" value="CRISPR-assoc_prot_Cmr5"/>
</dbReference>
<dbReference type="Pfam" id="PF09701">
    <property type="entry name" value="Cas_Cmr5"/>
    <property type="match status" value="1"/>
</dbReference>
<organism evidence="6 7">
    <name type="scientific">Saccharopolyspora flava</name>
    <dbReference type="NCBI Taxonomy" id="95161"/>
    <lineage>
        <taxon>Bacteria</taxon>
        <taxon>Bacillati</taxon>
        <taxon>Actinomycetota</taxon>
        <taxon>Actinomycetes</taxon>
        <taxon>Pseudonocardiales</taxon>
        <taxon>Pseudonocardiaceae</taxon>
        <taxon>Saccharopolyspora</taxon>
    </lineage>
</organism>
<keyword evidence="7" id="KW-1185">Reference proteome</keyword>
<evidence type="ECO:0000256" key="5">
    <source>
        <dbReference type="ARBA" id="ARBA00030001"/>
    </source>
</evidence>
<dbReference type="InterPro" id="IPR023101">
    <property type="entry name" value="AF1862-like_dom_sf"/>
</dbReference>
<dbReference type="GO" id="GO:0051607">
    <property type="term" value="P:defense response to virus"/>
    <property type="evidence" value="ECO:0007669"/>
    <property type="project" value="UniProtKB-KW"/>
</dbReference>
<comment type="subcellular location">
    <subcellularLocation>
        <location evidence="1">Cytoplasm</location>
    </subcellularLocation>
</comment>
<evidence type="ECO:0000256" key="3">
    <source>
        <dbReference type="ARBA" id="ARBA00022490"/>
    </source>
</evidence>
<name>A0A1I6UK04_9PSEU</name>
<dbReference type="RefSeq" id="WP_093422652.1">
    <property type="nucleotide sequence ID" value="NZ_FOZX01000011.1"/>
</dbReference>
<sequence>MTQRIDQELAVTAATALRDVEIGPELLSVLRSLPVLIHNNGLVMASTYLLSKADKAHDDDRHWRVARTILTEAARVIQLDPRDRPLDILDQLSGTDGTKYAVAQRRAQELATWLSRVGSAKAAETSS</sequence>
<dbReference type="GO" id="GO:0005737">
    <property type="term" value="C:cytoplasm"/>
    <property type="evidence" value="ECO:0007669"/>
    <property type="project" value="UniProtKB-SubCell"/>
</dbReference>
<accession>A0A1I6UK04</accession>
<keyword evidence="4" id="KW-0051">Antiviral defense</keyword>
<reference evidence="7" key="1">
    <citation type="submission" date="2016-10" db="EMBL/GenBank/DDBJ databases">
        <authorList>
            <person name="Varghese N."/>
            <person name="Submissions S."/>
        </authorList>
    </citation>
    <scope>NUCLEOTIDE SEQUENCE [LARGE SCALE GENOMIC DNA]</scope>
    <source>
        <strain evidence="7">DSM 44771</strain>
    </source>
</reference>